<dbReference type="Pfam" id="PF00569">
    <property type="entry name" value="ZZ"/>
    <property type="match status" value="1"/>
</dbReference>
<feature type="repeat" description="ANK" evidence="6">
    <location>
        <begin position="990"/>
        <end position="1022"/>
    </location>
</feature>
<feature type="repeat" description="ANK" evidence="6">
    <location>
        <begin position="559"/>
        <end position="591"/>
    </location>
</feature>
<evidence type="ECO:0000256" key="7">
    <source>
        <dbReference type="SAM" id="MobiDB-lite"/>
    </source>
</evidence>
<evidence type="ECO:0000256" key="1">
    <source>
        <dbReference type="ARBA" id="ARBA00022723"/>
    </source>
</evidence>
<keyword evidence="5 6" id="KW-0040">ANK repeat</keyword>
<dbReference type="STRING" id="1182543.W9WLQ5"/>
<dbReference type="PANTHER" id="PTHR24198:SF165">
    <property type="entry name" value="ANKYRIN REPEAT-CONTAINING PROTEIN-RELATED"/>
    <property type="match status" value="1"/>
</dbReference>
<dbReference type="RefSeq" id="XP_007746538.1">
    <property type="nucleotide sequence ID" value="XM_007748348.1"/>
</dbReference>
<dbReference type="Pfam" id="PF12796">
    <property type="entry name" value="Ank_2"/>
    <property type="match status" value="4"/>
</dbReference>
<evidence type="ECO:0000313" key="10">
    <source>
        <dbReference type="Proteomes" id="UP000019471"/>
    </source>
</evidence>
<dbReference type="OrthoDB" id="341259at2759"/>
<evidence type="ECO:0000256" key="6">
    <source>
        <dbReference type="PROSITE-ProRule" id="PRU00023"/>
    </source>
</evidence>
<dbReference type="eggNOG" id="KOG4177">
    <property type="taxonomic scope" value="Eukaryota"/>
</dbReference>
<dbReference type="SUPFAM" id="SSF48403">
    <property type="entry name" value="Ankyrin repeat"/>
    <property type="match status" value="2"/>
</dbReference>
<dbReference type="GO" id="GO:0008270">
    <property type="term" value="F:zinc ion binding"/>
    <property type="evidence" value="ECO:0007669"/>
    <property type="project" value="UniProtKB-KW"/>
</dbReference>
<dbReference type="Pfam" id="PF13637">
    <property type="entry name" value="Ank_4"/>
    <property type="match status" value="1"/>
</dbReference>
<evidence type="ECO:0000256" key="2">
    <source>
        <dbReference type="ARBA" id="ARBA00022737"/>
    </source>
</evidence>
<sequence length="1419" mass="157621">MLNSFVVQLWSQMQDLDSSLSDAISSGSLFKAWTKHDLWRLFHVFLTRQGMYRHTFIVNHLEQAEDGGRWFLDKLRELSDTSEWPFKFIILSSPHECLEAALKDYEGMNLDLLIQGSAISGHRENGLMVEEQHVHVPLETENAESMPCNDIGMQDGATNYVRSPPGRATPPRAGWSTEKLILSRSKTDTAQAYLDSISEEWRAWTRDILHLVLFARRSLTPLELGDALSIRLKLNNNSTKTYPCSDLERSLGDYFKDILVIADDEVHFIHQSLRDCLTTSLTSSNDKWYSISPSDANREIFDLCFHCIGTRPHTQIDISFSGSSAVNYVIPPDRSAFQSYAAKHWPAHFNEVQADRHPLWSAQAVKKIMDLFEDMETFRWLSQHYWHTSNPFLRPDCSFLSPLPIASALGLCVVVTYMLERERQSSFFETDCGLALVEAARCGHMDVAMLLVKACVPSLPVLQESVLRAAYGDHETLAQYLFTQTKIRGPVQWSPEILQRVAYLGFAEMVKSLCESGPDIHIPIGRLTSPLYLAAVNNQVEVINLLLDHGADIEVADETGLTPLGGACLSGQDEAVRALLAHGARLDARDSSHNRPLEIASMLGFHKVVQTLINSGAELGPDRETPRPGLVSAAAYGFEKCVRELLDAGADPNREGPYGNALVYAVDDGKISLCKLLIERGAKVNGTNPKFPILNVGVTQDSIEMVRLLVESGADIEIEDDDGESPLTLAAGLESKTITEYLLDHGADVNHANKWGETALFIAARECRTETVRALLNVHDVDVNTARVKHSYAPIHSGVDSVEIIDMLLEKNANINAMSGSGTPLYLASKHDLKETVECLLSHGANTEIECDLVDDTLCRTALSIAVEFGNTSSIRLLLDAGANINKPMQDGVSALAAAMHIGNEDVLKMLLEYQPRLDAIDLRHNTALIMMKDSTPLSMVKRLVRRGANLEIANDFGITPLSRAIFLGRADIVRYLLLKHARVDVHLPNSGSLLHVACRSGNLEIVKMMTEHRLDVNEICDERGGTPLQSAFLGLWYKPVASQMEIIDFLVHEKKVDLNANGGFYGYALNVACAIAPAETINMLLEKGARLDVEDLMGRHPIHFASLRPLEFLLTLIRQNADISAMDRVDRTALHWAIIGGHVEVVRSLLEMSNIGVNSRDKDNWTPLLWALKNSGQWIFHQVTETKSEASTPGSKSDAESQRRKYNEAQEVMERLWVLHKPNKSGLHVGENGSAQEQIVRLLLSHGAKESVYGYFRGQRWSAVAIAMYHGASDRILGLIAPDPTYTSKKKTVHSSGYRIQHSARKAKKQDIWCDSCLLEVWGHWYHCNKCFDFDLCSKCYGCRSDLHPGHTFLEKGDEFDETSDEADELRGGIGVDQKTGEVSSLSDVGGEGVEELTGSMMKAIVNSDSVADEEKKI</sequence>
<dbReference type="InterPro" id="IPR036770">
    <property type="entry name" value="Ankyrin_rpt-contain_sf"/>
</dbReference>
<evidence type="ECO:0000256" key="5">
    <source>
        <dbReference type="ARBA" id="ARBA00023043"/>
    </source>
</evidence>
<keyword evidence="1" id="KW-0479">Metal-binding</keyword>
<feature type="repeat" description="ANK" evidence="6">
    <location>
        <begin position="891"/>
        <end position="923"/>
    </location>
</feature>
<dbReference type="PROSITE" id="PS50297">
    <property type="entry name" value="ANK_REP_REGION"/>
    <property type="match status" value="5"/>
</dbReference>
<dbReference type="InterPro" id="IPR000433">
    <property type="entry name" value="Znf_ZZ"/>
</dbReference>
<accession>W9WLQ5</accession>
<feature type="region of interest" description="Disordered" evidence="7">
    <location>
        <begin position="1185"/>
        <end position="1206"/>
    </location>
</feature>
<reference evidence="9 10" key="1">
    <citation type="submission" date="2013-03" db="EMBL/GenBank/DDBJ databases">
        <title>The Genome Sequence of Cladophialophora psammophila CBS 110553.</title>
        <authorList>
            <consortium name="The Broad Institute Genomics Platform"/>
            <person name="Cuomo C."/>
            <person name="de Hoog S."/>
            <person name="Gorbushina A."/>
            <person name="Walker B."/>
            <person name="Young S.K."/>
            <person name="Zeng Q."/>
            <person name="Gargeya S."/>
            <person name="Fitzgerald M."/>
            <person name="Haas B."/>
            <person name="Abouelleil A."/>
            <person name="Allen A.W."/>
            <person name="Alvarado L."/>
            <person name="Arachchi H.M."/>
            <person name="Berlin A.M."/>
            <person name="Chapman S.B."/>
            <person name="Gainer-Dewar J."/>
            <person name="Goldberg J."/>
            <person name="Griggs A."/>
            <person name="Gujja S."/>
            <person name="Hansen M."/>
            <person name="Howarth C."/>
            <person name="Imamovic A."/>
            <person name="Ireland A."/>
            <person name="Larimer J."/>
            <person name="McCowan C."/>
            <person name="Murphy C."/>
            <person name="Pearson M."/>
            <person name="Poon T.W."/>
            <person name="Priest M."/>
            <person name="Roberts A."/>
            <person name="Saif S."/>
            <person name="Shea T."/>
            <person name="Sisk P."/>
            <person name="Sykes S."/>
            <person name="Wortman J."/>
            <person name="Nusbaum C."/>
            <person name="Birren B."/>
        </authorList>
    </citation>
    <scope>NUCLEOTIDE SEQUENCE [LARGE SCALE GENOMIC DNA]</scope>
    <source>
        <strain evidence="9 10">CBS 110553</strain>
    </source>
</reference>
<dbReference type="SUPFAM" id="SSF57850">
    <property type="entry name" value="RING/U-box"/>
    <property type="match status" value="1"/>
</dbReference>
<evidence type="ECO:0000256" key="3">
    <source>
        <dbReference type="ARBA" id="ARBA00022771"/>
    </source>
</evidence>
<dbReference type="Pfam" id="PF00023">
    <property type="entry name" value="Ank"/>
    <property type="match status" value="2"/>
</dbReference>
<organism evidence="9 10">
    <name type="scientific">Cladophialophora psammophila CBS 110553</name>
    <dbReference type="NCBI Taxonomy" id="1182543"/>
    <lineage>
        <taxon>Eukaryota</taxon>
        <taxon>Fungi</taxon>
        <taxon>Dikarya</taxon>
        <taxon>Ascomycota</taxon>
        <taxon>Pezizomycotina</taxon>
        <taxon>Eurotiomycetes</taxon>
        <taxon>Chaetothyriomycetidae</taxon>
        <taxon>Chaetothyriales</taxon>
        <taxon>Herpotrichiellaceae</taxon>
        <taxon>Cladophialophora</taxon>
    </lineage>
</organism>
<keyword evidence="2" id="KW-0677">Repeat</keyword>
<evidence type="ECO:0000313" key="9">
    <source>
        <dbReference type="EMBL" id="EXJ68828.1"/>
    </source>
</evidence>
<gene>
    <name evidence="9" type="ORF">A1O5_07760</name>
</gene>
<name>W9WLQ5_9EURO</name>
<keyword evidence="4" id="KW-0862">Zinc</keyword>
<dbReference type="PROSITE" id="PS50088">
    <property type="entry name" value="ANK_REPEAT"/>
    <property type="match status" value="8"/>
</dbReference>
<dbReference type="InterPro" id="IPR002110">
    <property type="entry name" value="Ankyrin_rpt"/>
</dbReference>
<feature type="repeat" description="ANK" evidence="6">
    <location>
        <begin position="722"/>
        <end position="754"/>
    </location>
</feature>
<dbReference type="PANTHER" id="PTHR24198">
    <property type="entry name" value="ANKYRIN REPEAT AND PROTEIN KINASE DOMAIN-CONTAINING PROTEIN"/>
    <property type="match status" value="1"/>
</dbReference>
<dbReference type="SMART" id="SM00248">
    <property type="entry name" value="ANK"/>
    <property type="match status" value="21"/>
</dbReference>
<feature type="repeat" description="ANK" evidence="6">
    <location>
        <begin position="820"/>
        <end position="852"/>
    </location>
</feature>
<comment type="caution">
    <text evidence="9">The sequence shown here is derived from an EMBL/GenBank/DDBJ whole genome shotgun (WGS) entry which is preliminary data.</text>
</comment>
<dbReference type="CDD" id="cd02249">
    <property type="entry name" value="ZZ"/>
    <property type="match status" value="1"/>
</dbReference>
<dbReference type="Proteomes" id="UP000019471">
    <property type="component" value="Unassembled WGS sequence"/>
</dbReference>
<keyword evidence="3" id="KW-0863">Zinc-finger</keyword>
<protein>
    <recommendedName>
        <fullName evidence="8">ZZ-type domain-containing protein</fullName>
    </recommendedName>
</protein>
<dbReference type="Gene3D" id="1.25.40.20">
    <property type="entry name" value="Ankyrin repeat-containing domain"/>
    <property type="match status" value="4"/>
</dbReference>
<feature type="compositionally biased region" description="Polar residues" evidence="7">
    <location>
        <begin position="1185"/>
        <end position="1196"/>
    </location>
</feature>
<feature type="repeat" description="ANK" evidence="6">
    <location>
        <begin position="526"/>
        <end position="558"/>
    </location>
</feature>
<proteinExistence type="predicted"/>
<dbReference type="SMART" id="SM00291">
    <property type="entry name" value="ZnF_ZZ"/>
    <property type="match status" value="1"/>
</dbReference>
<dbReference type="Gene3D" id="3.30.60.90">
    <property type="match status" value="1"/>
</dbReference>
<feature type="domain" description="ZZ-type" evidence="8">
    <location>
        <begin position="1309"/>
        <end position="1351"/>
    </location>
</feature>
<dbReference type="GeneID" id="19192465"/>
<evidence type="ECO:0000256" key="4">
    <source>
        <dbReference type="ARBA" id="ARBA00022833"/>
    </source>
</evidence>
<dbReference type="HOGENOM" id="CLU_001836_1_0_1"/>
<feature type="repeat" description="ANK" evidence="6">
    <location>
        <begin position="858"/>
        <end position="890"/>
    </location>
</feature>
<evidence type="ECO:0000259" key="8">
    <source>
        <dbReference type="SMART" id="SM00291"/>
    </source>
</evidence>
<dbReference type="InterPro" id="IPR043145">
    <property type="entry name" value="Znf_ZZ_sf"/>
</dbReference>
<feature type="repeat" description="ANK" evidence="6">
    <location>
        <begin position="694"/>
        <end position="721"/>
    </location>
</feature>
<dbReference type="EMBL" id="AMGX01000012">
    <property type="protein sequence ID" value="EXJ68828.1"/>
    <property type="molecule type" value="Genomic_DNA"/>
</dbReference>
<keyword evidence="10" id="KW-1185">Reference proteome</keyword>